<dbReference type="OrthoDB" id="2505547at2759"/>
<accession>A0A9Q3E581</accession>
<dbReference type="Proteomes" id="UP000765509">
    <property type="component" value="Unassembled WGS sequence"/>
</dbReference>
<evidence type="ECO:0000313" key="2">
    <source>
        <dbReference type="Proteomes" id="UP000765509"/>
    </source>
</evidence>
<protein>
    <submittedName>
        <fullName evidence="1">Uncharacterized protein</fullName>
    </submittedName>
</protein>
<sequence length="131" mass="14368">MALSSPPPPISSFQSVLRSTSSAYEHFMQEPCRAANHFDHLQINGGNFTEWVACLNRVLCVAFNSEMSVEDSPSLLENRSPAENCAISHFINTSIPLDFALCIGIIPSRTLAKKNLTPSKRNAARATVFKS</sequence>
<dbReference type="AlphaFoldDB" id="A0A9Q3E581"/>
<gene>
    <name evidence="1" type="ORF">O181_053607</name>
</gene>
<dbReference type="EMBL" id="AVOT02023689">
    <property type="protein sequence ID" value="MBW0513892.1"/>
    <property type="molecule type" value="Genomic_DNA"/>
</dbReference>
<reference evidence="1" key="1">
    <citation type="submission" date="2021-03" db="EMBL/GenBank/DDBJ databases">
        <title>Draft genome sequence of rust myrtle Austropuccinia psidii MF-1, a brazilian biotype.</title>
        <authorList>
            <person name="Quecine M.C."/>
            <person name="Pachon D.M.R."/>
            <person name="Bonatelli M.L."/>
            <person name="Correr F.H."/>
            <person name="Franceschini L.M."/>
            <person name="Leite T.F."/>
            <person name="Margarido G.R.A."/>
            <person name="Almeida C.A."/>
            <person name="Ferrarezi J.A."/>
            <person name="Labate C.A."/>
        </authorList>
    </citation>
    <scope>NUCLEOTIDE SEQUENCE</scope>
    <source>
        <strain evidence="1">MF-1</strain>
    </source>
</reference>
<evidence type="ECO:0000313" key="1">
    <source>
        <dbReference type="EMBL" id="MBW0513892.1"/>
    </source>
</evidence>
<proteinExistence type="predicted"/>
<organism evidence="1 2">
    <name type="scientific">Austropuccinia psidii MF-1</name>
    <dbReference type="NCBI Taxonomy" id="1389203"/>
    <lineage>
        <taxon>Eukaryota</taxon>
        <taxon>Fungi</taxon>
        <taxon>Dikarya</taxon>
        <taxon>Basidiomycota</taxon>
        <taxon>Pucciniomycotina</taxon>
        <taxon>Pucciniomycetes</taxon>
        <taxon>Pucciniales</taxon>
        <taxon>Sphaerophragmiaceae</taxon>
        <taxon>Austropuccinia</taxon>
    </lineage>
</organism>
<name>A0A9Q3E581_9BASI</name>
<comment type="caution">
    <text evidence="1">The sequence shown here is derived from an EMBL/GenBank/DDBJ whole genome shotgun (WGS) entry which is preliminary data.</text>
</comment>
<keyword evidence="2" id="KW-1185">Reference proteome</keyword>